<evidence type="ECO:0000313" key="3">
    <source>
        <dbReference type="Proteomes" id="UP000187406"/>
    </source>
</evidence>
<name>A0A1Q3DIB7_CEPFO</name>
<evidence type="ECO:0000313" key="2">
    <source>
        <dbReference type="EMBL" id="GAV92211.1"/>
    </source>
</evidence>
<evidence type="ECO:0000256" key="1">
    <source>
        <dbReference type="SAM" id="MobiDB-lite"/>
    </source>
</evidence>
<dbReference type="AlphaFoldDB" id="A0A1Q3DIB7"/>
<dbReference type="Proteomes" id="UP000187406">
    <property type="component" value="Unassembled WGS sequence"/>
</dbReference>
<proteinExistence type="predicted"/>
<protein>
    <submittedName>
        <fullName evidence="2">Uncharacterized protein</fullName>
    </submittedName>
</protein>
<dbReference type="InParanoid" id="A0A1Q3DIB7"/>
<comment type="caution">
    <text evidence="2">The sequence shown here is derived from an EMBL/GenBank/DDBJ whole genome shotgun (WGS) entry which is preliminary data.</text>
</comment>
<gene>
    <name evidence="2" type="ORF">CFOL_v3_35592</name>
</gene>
<accession>A0A1Q3DIB7</accession>
<dbReference type="EMBL" id="BDDD01009102">
    <property type="protein sequence ID" value="GAV92211.1"/>
    <property type="molecule type" value="Genomic_DNA"/>
</dbReference>
<organism evidence="2 3">
    <name type="scientific">Cephalotus follicularis</name>
    <name type="common">Albany pitcher plant</name>
    <dbReference type="NCBI Taxonomy" id="3775"/>
    <lineage>
        <taxon>Eukaryota</taxon>
        <taxon>Viridiplantae</taxon>
        <taxon>Streptophyta</taxon>
        <taxon>Embryophyta</taxon>
        <taxon>Tracheophyta</taxon>
        <taxon>Spermatophyta</taxon>
        <taxon>Magnoliopsida</taxon>
        <taxon>eudicotyledons</taxon>
        <taxon>Gunneridae</taxon>
        <taxon>Pentapetalae</taxon>
        <taxon>rosids</taxon>
        <taxon>fabids</taxon>
        <taxon>Oxalidales</taxon>
        <taxon>Cephalotaceae</taxon>
        <taxon>Cephalotus</taxon>
    </lineage>
</organism>
<sequence length="116" mass="12117">MDISAPLPPAFFVACGASQVLQRIAVESRCLFCSSCLLQGHSTTTCRNRKRKRPSVAPQAASSCMDFGGDSLLADTPSPGPINQSPSLPCAPSSPCPPSVCGIATENSPFSFQPLF</sequence>
<reference evidence="3" key="1">
    <citation type="submission" date="2016-04" db="EMBL/GenBank/DDBJ databases">
        <title>Cephalotus genome sequencing.</title>
        <authorList>
            <person name="Fukushima K."/>
            <person name="Hasebe M."/>
            <person name="Fang X."/>
        </authorList>
    </citation>
    <scope>NUCLEOTIDE SEQUENCE [LARGE SCALE GENOMIC DNA]</scope>
    <source>
        <strain evidence="3">cv. St1</strain>
    </source>
</reference>
<keyword evidence="3" id="KW-1185">Reference proteome</keyword>
<feature type="region of interest" description="Disordered" evidence="1">
    <location>
        <begin position="72"/>
        <end position="97"/>
    </location>
</feature>
<dbReference type="OrthoDB" id="1302764at2759"/>